<dbReference type="AlphaFoldDB" id="A0AAN6W8F1"/>
<reference evidence="1" key="1">
    <citation type="journal article" date="2023" name="Mol. Phylogenet. Evol.">
        <title>Genome-scale phylogeny and comparative genomics of the fungal order Sordariales.</title>
        <authorList>
            <person name="Hensen N."/>
            <person name="Bonometti L."/>
            <person name="Westerberg I."/>
            <person name="Brannstrom I.O."/>
            <person name="Guillou S."/>
            <person name="Cros-Aarteil S."/>
            <person name="Calhoun S."/>
            <person name="Haridas S."/>
            <person name="Kuo A."/>
            <person name="Mondo S."/>
            <person name="Pangilinan J."/>
            <person name="Riley R."/>
            <person name="LaButti K."/>
            <person name="Andreopoulos B."/>
            <person name="Lipzen A."/>
            <person name="Chen C."/>
            <person name="Yan M."/>
            <person name="Daum C."/>
            <person name="Ng V."/>
            <person name="Clum A."/>
            <person name="Steindorff A."/>
            <person name="Ohm R.A."/>
            <person name="Martin F."/>
            <person name="Silar P."/>
            <person name="Natvig D.O."/>
            <person name="Lalanne C."/>
            <person name="Gautier V."/>
            <person name="Ament-Velasquez S.L."/>
            <person name="Kruys A."/>
            <person name="Hutchinson M.I."/>
            <person name="Powell A.J."/>
            <person name="Barry K."/>
            <person name="Miller A.N."/>
            <person name="Grigoriev I.V."/>
            <person name="Debuchy R."/>
            <person name="Gladieux P."/>
            <person name="Hiltunen Thoren M."/>
            <person name="Johannesson H."/>
        </authorList>
    </citation>
    <scope>NUCLEOTIDE SEQUENCE</scope>
    <source>
        <strain evidence="1">CBS 892.96</strain>
    </source>
</reference>
<name>A0AAN6W8F1_9PEZI</name>
<proteinExistence type="predicted"/>
<organism evidence="1 2">
    <name type="scientific">Triangularia setosa</name>
    <dbReference type="NCBI Taxonomy" id="2587417"/>
    <lineage>
        <taxon>Eukaryota</taxon>
        <taxon>Fungi</taxon>
        <taxon>Dikarya</taxon>
        <taxon>Ascomycota</taxon>
        <taxon>Pezizomycotina</taxon>
        <taxon>Sordariomycetes</taxon>
        <taxon>Sordariomycetidae</taxon>
        <taxon>Sordariales</taxon>
        <taxon>Podosporaceae</taxon>
        <taxon>Triangularia</taxon>
    </lineage>
</organism>
<keyword evidence="2" id="KW-1185">Reference proteome</keyword>
<accession>A0AAN6W8F1</accession>
<protein>
    <submittedName>
        <fullName evidence="1">Uncharacterized protein</fullName>
    </submittedName>
</protein>
<gene>
    <name evidence="1" type="ORF">QBC36DRAFT_328138</name>
</gene>
<dbReference type="Proteomes" id="UP001302321">
    <property type="component" value="Unassembled WGS sequence"/>
</dbReference>
<evidence type="ECO:0000313" key="1">
    <source>
        <dbReference type="EMBL" id="KAK4176923.1"/>
    </source>
</evidence>
<evidence type="ECO:0000313" key="2">
    <source>
        <dbReference type="Proteomes" id="UP001302321"/>
    </source>
</evidence>
<reference evidence="1" key="2">
    <citation type="submission" date="2023-05" db="EMBL/GenBank/DDBJ databases">
        <authorList>
            <consortium name="Lawrence Berkeley National Laboratory"/>
            <person name="Steindorff A."/>
            <person name="Hensen N."/>
            <person name="Bonometti L."/>
            <person name="Westerberg I."/>
            <person name="Brannstrom I.O."/>
            <person name="Guillou S."/>
            <person name="Cros-Aarteil S."/>
            <person name="Calhoun S."/>
            <person name="Haridas S."/>
            <person name="Kuo A."/>
            <person name="Mondo S."/>
            <person name="Pangilinan J."/>
            <person name="Riley R."/>
            <person name="Labutti K."/>
            <person name="Andreopoulos B."/>
            <person name="Lipzen A."/>
            <person name="Chen C."/>
            <person name="Yanf M."/>
            <person name="Daum C."/>
            <person name="Ng V."/>
            <person name="Clum A."/>
            <person name="Ohm R."/>
            <person name="Martin F."/>
            <person name="Silar P."/>
            <person name="Natvig D."/>
            <person name="Lalanne C."/>
            <person name="Gautier V."/>
            <person name="Ament-Velasquez S.L."/>
            <person name="Kruys A."/>
            <person name="Hutchinson M.I."/>
            <person name="Powell A.J."/>
            <person name="Barry K."/>
            <person name="Miller A.N."/>
            <person name="Grigoriev I.V."/>
            <person name="Debuchy R."/>
            <person name="Gladieux P."/>
            <person name="Thoren M.H."/>
            <person name="Johannesson H."/>
        </authorList>
    </citation>
    <scope>NUCLEOTIDE SEQUENCE</scope>
    <source>
        <strain evidence="1">CBS 892.96</strain>
    </source>
</reference>
<dbReference type="EMBL" id="MU866180">
    <property type="protein sequence ID" value="KAK4176923.1"/>
    <property type="molecule type" value="Genomic_DNA"/>
</dbReference>
<comment type="caution">
    <text evidence="1">The sequence shown here is derived from an EMBL/GenBank/DDBJ whole genome shotgun (WGS) entry which is preliminary data.</text>
</comment>
<sequence>MALSITDNTAHVAPNSDDISIAPNIDYDIPSRPNAFNALGRAGGTKKSFNEQIRDAKPIIDLPLDPKLYPKIQGPNKRFYHLHAHFKLKDGPSWVNAHV</sequence>